<dbReference type="Proteomes" id="UP001163324">
    <property type="component" value="Chromosome 1"/>
</dbReference>
<dbReference type="EMBL" id="CM047940">
    <property type="protein sequence ID" value="KAI9905040.1"/>
    <property type="molecule type" value="Genomic_DNA"/>
</dbReference>
<name>A0ACC0VGS7_9HYPO</name>
<comment type="caution">
    <text evidence="1">The sequence shown here is derived from an EMBL/GenBank/DDBJ whole genome shotgun (WGS) entry which is preliminary data.</text>
</comment>
<sequence>MIATEPPASAGVGHAPRSKRTTSSATASRSTRSNGQDALSDRVTLNLIRRTLCSHQLNDKNRDVQAPIEDLLPPLTSRNDVDLQLYAFLAIILRDFVQSWYGKITTDEVFVAEIVHTIAHCTRALEQRFRKVDLESLLLDQIPDILDKHITAYRTAHQPVLQHPVEAEPRQVYHSLCPLPYLSPVPSSEKDEDTLSLQQGNEAVYRQLLVQGVLTILLPTEDLENPCLTSLVEQIFSELIIGNVIAGKASQPWVLYEGICIVGKIFEDREKHKGEGTTKPQEDETAKVPWGTVHGFFLFLINVGIFFATSIRLLVSAFTVPSSLPPRFMPLSHKENAKGEPEVNDSPKVAVLAFGWWSCVSNLIELPSRMPWLSGLLSLMQYGAMSGPGQVGALDGAVDRLLSHHIRSLLSPAHHLPPLLRTLRGVLFPNNSSPGKPTLVPPSSETELRALRRRAASAVWRMLPARLGRLYLGGRLYASRGQGQGQQGQGQGQGRDEVREGDDEEDMIDEVEGILMVLSDEYCNKHLMYGVLELVLVRLMPELSAHGVEELWEERLGQGYFDDDNVKKCDGGGR</sequence>
<reference evidence="1" key="1">
    <citation type="submission" date="2022-10" db="EMBL/GenBank/DDBJ databases">
        <title>Complete Genome of Trichothecium roseum strain YXFP-22015, a Plant Pathogen Isolated from Citrus.</title>
        <authorList>
            <person name="Wang Y."/>
            <person name="Zhu L."/>
        </authorList>
    </citation>
    <scope>NUCLEOTIDE SEQUENCE</scope>
    <source>
        <strain evidence="1">YXFP-22015</strain>
    </source>
</reference>
<organism evidence="1 2">
    <name type="scientific">Trichothecium roseum</name>
    <dbReference type="NCBI Taxonomy" id="47278"/>
    <lineage>
        <taxon>Eukaryota</taxon>
        <taxon>Fungi</taxon>
        <taxon>Dikarya</taxon>
        <taxon>Ascomycota</taxon>
        <taxon>Pezizomycotina</taxon>
        <taxon>Sordariomycetes</taxon>
        <taxon>Hypocreomycetidae</taxon>
        <taxon>Hypocreales</taxon>
        <taxon>Hypocreales incertae sedis</taxon>
        <taxon>Trichothecium</taxon>
    </lineage>
</organism>
<accession>A0ACC0VGS7</accession>
<keyword evidence="2" id="KW-1185">Reference proteome</keyword>
<proteinExistence type="predicted"/>
<evidence type="ECO:0000313" key="2">
    <source>
        <dbReference type="Proteomes" id="UP001163324"/>
    </source>
</evidence>
<evidence type="ECO:0000313" key="1">
    <source>
        <dbReference type="EMBL" id="KAI9905040.1"/>
    </source>
</evidence>
<gene>
    <name evidence="1" type="ORF">N3K66_001569</name>
</gene>
<protein>
    <submittedName>
        <fullName evidence="1">Uncharacterized protein</fullName>
    </submittedName>
</protein>